<dbReference type="Proteomes" id="UP001206788">
    <property type="component" value="Unassembled WGS sequence"/>
</dbReference>
<dbReference type="Gene3D" id="1.10.439.10">
    <property type="entry name" value="Penicillin Amidohydrolase, domain 1"/>
    <property type="match status" value="1"/>
</dbReference>
<evidence type="ECO:0000313" key="6">
    <source>
        <dbReference type="Proteomes" id="UP001206788"/>
    </source>
</evidence>
<reference evidence="5 6" key="1">
    <citation type="submission" date="2022-08" db="EMBL/GenBank/DDBJ databases">
        <title>Algoriphagus sp. CAU 1643 isolated from mud.</title>
        <authorList>
            <person name="Kim W."/>
        </authorList>
    </citation>
    <scope>NUCLEOTIDE SEQUENCE [LARGE SCALE GENOMIC DNA]</scope>
    <source>
        <strain evidence="5 6">CAU 1643</strain>
    </source>
</reference>
<dbReference type="InterPro" id="IPR023343">
    <property type="entry name" value="Penicillin_amidase_dom1"/>
</dbReference>
<comment type="similarity">
    <text evidence="1">Belongs to the peptidase S45 family.</text>
</comment>
<dbReference type="InterPro" id="IPR014395">
    <property type="entry name" value="Pen/GL7ACA/AHL_acylase"/>
</dbReference>
<keyword evidence="4" id="KW-0732">Signal</keyword>
<dbReference type="EMBL" id="JANWGH010000003">
    <property type="protein sequence ID" value="MCS5491655.1"/>
    <property type="molecule type" value="Genomic_DNA"/>
</dbReference>
<evidence type="ECO:0000256" key="4">
    <source>
        <dbReference type="SAM" id="SignalP"/>
    </source>
</evidence>
<dbReference type="Gene3D" id="3.60.20.10">
    <property type="entry name" value="Glutamine Phosphoribosylpyrophosphate, subunit 1, domain 1"/>
    <property type="match status" value="1"/>
</dbReference>
<evidence type="ECO:0000256" key="1">
    <source>
        <dbReference type="ARBA" id="ARBA00006586"/>
    </source>
</evidence>
<dbReference type="InterPro" id="IPR002692">
    <property type="entry name" value="S45"/>
</dbReference>
<keyword evidence="6" id="KW-1185">Reference proteome</keyword>
<protein>
    <submittedName>
        <fullName evidence="5">Penicillin acylase family protein</fullName>
    </submittedName>
</protein>
<dbReference type="PIRSF" id="PIRSF001227">
    <property type="entry name" value="Pen_acylase"/>
    <property type="match status" value="1"/>
</dbReference>
<feature type="signal peptide" evidence="4">
    <location>
        <begin position="1"/>
        <end position="22"/>
    </location>
</feature>
<feature type="chain" id="PRO_5047332922" evidence="4">
    <location>
        <begin position="23"/>
        <end position="805"/>
    </location>
</feature>
<organism evidence="5 6">
    <name type="scientific">Algoriphagus limi</name>
    <dbReference type="NCBI Taxonomy" id="2975273"/>
    <lineage>
        <taxon>Bacteria</taxon>
        <taxon>Pseudomonadati</taxon>
        <taxon>Bacteroidota</taxon>
        <taxon>Cytophagia</taxon>
        <taxon>Cytophagales</taxon>
        <taxon>Cyclobacteriaceae</taxon>
        <taxon>Algoriphagus</taxon>
    </lineage>
</organism>
<dbReference type="Gene3D" id="2.30.120.10">
    <property type="match status" value="1"/>
</dbReference>
<evidence type="ECO:0000313" key="5">
    <source>
        <dbReference type="EMBL" id="MCS5491655.1"/>
    </source>
</evidence>
<gene>
    <name evidence="5" type="ORF">NY014_14530</name>
</gene>
<evidence type="ECO:0000256" key="2">
    <source>
        <dbReference type="ARBA" id="ARBA00022801"/>
    </source>
</evidence>
<sequence length="805" mass="92422">MKSRLNFRLLAFFLLLILAACQKNQLQIPGLQEEVEVIRDENGINHIFAQNEQDLFFTQGYLAARDRLFQFELWRRQATGTLAEILGERELERDRGVRLFKFRGDKETELRHYHPRGVEIVDAFVEGINTYIAEVRDNPELLPIEFKMLEILPEYWTWEVVISRHQGLLENVVDELDISRVVSQIGPEKAKEFYYFHPNEPVLDLDPSIPEELLMKDILAPYQAFRKRVEFRKEDIVESFRISEDEFEKSTALLEESIRYTLESDAFAQGSNNWVVSGEKTASGYPFMANDPHRLQAVPSLRYWVHLNAPGWNVIGAGEPEIPGVSIGHNDYGAWGLTIFSTDNEDLRVYDISPENPELYFFQGEWKEMEKIQDTIRVKGGKEEIVTHHYTIHGPVTFIDEDLNKAVAVECAWLEPGSAPYLASLRMDQSQTWEEFRKACTYNNIPAENMVWAGKDGTIGWQATGITPIRRGFSGLITTAGNGDYEWDGYLPIEDRPHSVNPESGFIATANQNVAEENYPYPEALGYEWSDDFRGERIKEVLSQNKKFTVSEMGALQNDYLALPARRLIPFLKSLTWENERVDSLSQVLQAWDFVLSPNSIEAGVYVMWERILRRNISELMIPDEVKPWMGSIQLTRVLEWMDNPEKMYNNNPIGNRDRLLAESFEQAIKTLEEKLGENPSKWQYGQADYKHAQIIHPLGLVVNKAWQAKLNTDILPRGGYSFTPGANAYGDNNTSGASFRIVVDTGDWENTIGINTPGQSGNPESPFYKNLFPIWANDEFVGIPFSKEKIQSKKAYTEQFYPKN</sequence>
<dbReference type="InterPro" id="IPR043147">
    <property type="entry name" value="Penicillin_amidase_A-knob"/>
</dbReference>
<dbReference type="PANTHER" id="PTHR34218">
    <property type="entry name" value="PEPTIDASE S45 PENICILLIN AMIDASE"/>
    <property type="match status" value="1"/>
</dbReference>
<keyword evidence="3" id="KW-0865">Zymogen</keyword>
<dbReference type="PANTHER" id="PTHR34218:SF4">
    <property type="entry name" value="ACYL-HOMOSERINE LACTONE ACYLASE QUIP"/>
    <property type="match status" value="1"/>
</dbReference>
<dbReference type="CDD" id="cd03747">
    <property type="entry name" value="Ntn_PGA_like"/>
    <property type="match status" value="1"/>
</dbReference>
<dbReference type="InterPro" id="IPR029055">
    <property type="entry name" value="Ntn_hydrolases_N"/>
</dbReference>
<keyword evidence="2" id="KW-0378">Hydrolase</keyword>
<dbReference type="InterPro" id="IPR043146">
    <property type="entry name" value="Penicillin_amidase_N_B-knob"/>
</dbReference>
<dbReference type="Pfam" id="PF01804">
    <property type="entry name" value="Penicil_amidase"/>
    <property type="match status" value="1"/>
</dbReference>
<dbReference type="Gene3D" id="1.10.1400.10">
    <property type="match status" value="1"/>
</dbReference>
<comment type="caution">
    <text evidence="5">The sequence shown here is derived from an EMBL/GenBank/DDBJ whole genome shotgun (WGS) entry which is preliminary data.</text>
</comment>
<dbReference type="PROSITE" id="PS51257">
    <property type="entry name" value="PROKAR_LIPOPROTEIN"/>
    <property type="match status" value="1"/>
</dbReference>
<name>A0ABT2G8P8_9BACT</name>
<proteinExistence type="inferred from homology"/>
<dbReference type="RefSeq" id="WP_259415276.1">
    <property type="nucleotide sequence ID" value="NZ_JANWGH010000003.1"/>
</dbReference>
<accession>A0ABT2G8P8</accession>
<evidence type="ECO:0000256" key="3">
    <source>
        <dbReference type="ARBA" id="ARBA00023145"/>
    </source>
</evidence>
<dbReference type="SUPFAM" id="SSF56235">
    <property type="entry name" value="N-terminal nucleophile aminohydrolases (Ntn hydrolases)"/>
    <property type="match status" value="1"/>
</dbReference>